<dbReference type="EMBL" id="FNCE01000001">
    <property type="protein sequence ID" value="SDF46293.1"/>
    <property type="molecule type" value="Genomic_DNA"/>
</dbReference>
<dbReference type="SMART" id="SM00387">
    <property type="entry name" value="HATPase_c"/>
    <property type="match status" value="1"/>
</dbReference>
<evidence type="ECO:0000256" key="2">
    <source>
        <dbReference type="ARBA" id="ARBA00012438"/>
    </source>
</evidence>
<evidence type="ECO:0000313" key="11">
    <source>
        <dbReference type="Proteomes" id="UP000199415"/>
    </source>
</evidence>
<evidence type="ECO:0000256" key="5">
    <source>
        <dbReference type="ARBA" id="ARBA00022777"/>
    </source>
</evidence>
<name>A0A1G7LA14_9PROT</name>
<dbReference type="PROSITE" id="PS50109">
    <property type="entry name" value="HIS_KIN"/>
    <property type="match status" value="1"/>
</dbReference>
<keyword evidence="5 10" id="KW-0418">Kinase</keyword>
<accession>A0A1G7LA14</accession>
<dbReference type="Pfam" id="PF02518">
    <property type="entry name" value="HATPase_c"/>
    <property type="match status" value="1"/>
</dbReference>
<dbReference type="Gene3D" id="1.10.287.130">
    <property type="match status" value="1"/>
</dbReference>
<keyword evidence="8" id="KW-0812">Transmembrane</keyword>
<evidence type="ECO:0000256" key="8">
    <source>
        <dbReference type="SAM" id="Phobius"/>
    </source>
</evidence>
<proteinExistence type="predicted"/>
<dbReference type="InterPro" id="IPR050980">
    <property type="entry name" value="2C_sensor_his_kinase"/>
</dbReference>
<dbReference type="GO" id="GO:0000155">
    <property type="term" value="F:phosphorelay sensor kinase activity"/>
    <property type="evidence" value="ECO:0007669"/>
    <property type="project" value="InterPro"/>
</dbReference>
<dbReference type="InterPro" id="IPR003594">
    <property type="entry name" value="HATPase_dom"/>
</dbReference>
<dbReference type="InterPro" id="IPR004358">
    <property type="entry name" value="Sig_transdc_His_kin-like_C"/>
</dbReference>
<evidence type="ECO:0000256" key="6">
    <source>
        <dbReference type="ARBA" id="ARBA00023012"/>
    </source>
</evidence>
<evidence type="ECO:0000259" key="9">
    <source>
        <dbReference type="PROSITE" id="PS50109"/>
    </source>
</evidence>
<dbReference type="STRING" id="1082479.SAMN05216241_101173"/>
<keyword evidence="8" id="KW-1133">Transmembrane helix</keyword>
<dbReference type="PRINTS" id="PR00344">
    <property type="entry name" value="BCTRLSENSOR"/>
</dbReference>
<gene>
    <name evidence="10" type="ORF">SAMN05216241_101173</name>
</gene>
<dbReference type="EC" id="2.7.13.3" evidence="2"/>
<reference evidence="10 11" key="1">
    <citation type="submission" date="2016-10" db="EMBL/GenBank/DDBJ databases">
        <authorList>
            <person name="de Groot N.N."/>
        </authorList>
    </citation>
    <scope>NUCLEOTIDE SEQUENCE [LARGE SCALE GENOMIC DNA]</scope>
    <source>
        <strain evidence="10 11">DSM 25584</strain>
    </source>
</reference>
<organism evidence="10 11">
    <name type="scientific">Limimonas halophila</name>
    <dbReference type="NCBI Taxonomy" id="1082479"/>
    <lineage>
        <taxon>Bacteria</taxon>
        <taxon>Pseudomonadati</taxon>
        <taxon>Pseudomonadota</taxon>
        <taxon>Alphaproteobacteria</taxon>
        <taxon>Rhodospirillales</taxon>
        <taxon>Rhodovibrionaceae</taxon>
        <taxon>Limimonas</taxon>
    </lineage>
</organism>
<keyword evidence="4" id="KW-0808">Transferase</keyword>
<keyword evidence="6" id="KW-0902">Two-component regulatory system</keyword>
<dbReference type="AlphaFoldDB" id="A0A1G7LA14"/>
<sequence>MTAPAHKGLPARTGEASPRQQTRPGRSGRRSWLGTVLHSVAAKLGVVVAVFVAVPLLLYQQFHAADQERRQLLLESLENQGRIVGESLRPSLQDYDGETLQGIADRLQRMAGTHGLKIKLLLRPDDNGSGDGFYYIASAPRVSTGYLKKERAELADTGVLRDVQSTCGGNRPLDVAYTNPAGKSEVLTSITPVRTEAGCWAVITSYGAGAPVAEALEQPYWQTPEVRIALAIYVVMAVLVLALMTGVYRSLRRFVHAARRIRRGGLAEGGPRFQAINRVPELDGVAAEFDRMVTTLNNAAHAMRRAAEDNTHAFKTPIATIAQAVEPLKRSVGDDQPRARRAVDLIERSVTRLDTLVAASRKLDEATAELMEAPRERIDLAALVTRLTDAYAETAADHGMHVERELQHGIHVAGSADMLESVLENLLDNGMDFSPRGGTLHVRLTGERRTAEISVADEGPGVDADRREQIFDRYVSTRVDADAEAAGDHHFGIGLWLVRRNVEALGGSVHAEANDPHGLKIRIRIPRVG</sequence>
<dbReference type="Proteomes" id="UP000199415">
    <property type="component" value="Unassembled WGS sequence"/>
</dbReference>
<evidence type="ECO:0000256" key="3">
    <source>
        <dbReference type="ARBA" id="ARBA00022553"/>
    </source>
</evidence>
<dbReference type="SUPFAM" id="SSF47384">
    <property type="entry name" value="Homodimeric domain of signal transducing histidine kinase"/>
    <property type="match status" value="1"/>
</dbReference>
<dbReference type="PANTHER" id="PTHR44936">
    <property type="entry name" value="SENSOR PROTEIN CREC"/>
    <property type="match status" value="1"/>
</dbReference>
<feature type="domain" description="Histidine kinase" evidence="9">
    <location>
        <begin position="309"/>
        <end position="529"/>
    </location>
</feature>
<keyword evidence="11" id="KW-1185">Reference proteome</keyword>
<dbReference type="PANTHER" id="PTHR44936:SF9">
    <property type="entry name" value="SENSOR PROTEIN CREC"/>
    <property type="match status" value="1"/>
</dbReference>
<dbReference type="InterPro" id="IPR005467">
    <property type="entry name" value="His_kinase_dom"/>
</dbReference>
<dbReference type="InterPro" id="IPR036097">
    <property type="entry name" value="HisK_dim/P_sf"/>
</dbReference>
<feature type="transmembrane region" description="Helical" evidence="8">
    <location>
        <begin position="228"/>
        <end position="248"/>
    </location>
</feature>
<evidence type="ECO:0000313" key="10">
    <source>
        <dbReference type="EMBL" id="SDF46293.1"/>
    </source>
</evidence>
<dbReference type="Gene3D" id="3.30.565.10">
    <property type="entry name" value="Histidine kinase-like ATPase, C-terminal domain"/>
    <property type="match status" value="1"/>
</dbReference>
<keyword evidence="8" id="KW-0472">Membrane</keyword>
<protein>
    <recommendedName>
        <fullName evidence="2">histidine kinase</fullName>
        <ecNumber evidence="2">2.7.13.3</ecNumber>
    </recommendedName>
</protein>
<evidence type="ECO:0000256" key="1">
    <source>
        <dbReference type="ARBA" id="ARBA00000085"/>
    </source>
</evidence>
<keyword evidence="3" id="KW-0597">Phosphoprotein</keyword>
<feature type="transmembrane region" description="Helical" evidence="8">
    <location>
        <begin position="40"/>
        <end position="59"/>
    </location>
</feature>
<evidence type="ECO:0000256" key="4">
    <source>
        <dbReference type="ARBA" id="ARBA00022679"/>
    </source>
</evidence>
<dbReference type="InterPro" id="IPR036890">
    <property type="entry name" value="HATPase_C_sf"/>
</dbReference>
<comment type="catalytic activity">
    <reaction evidence="1">
        <text>ATP + protein L-histidine = ADP + protein N-phospho-L-histidine.</text>
        <dbReference type="EC" id="2.7.13.3"/>
    </reaction>
</comment>
<feature type="region of interest" description="Disordered" evidence="7">
    <location>
        <begin position="1"/>
        <end position="30"/>
    </location>
</feature>
<dbReference type="SUPFAM" id="SSF55874">
    <property type="entry name" value="ATPase domain of HSP90 chaperone/DNA topoisomerase II/histidine kinase"/>
    <property type="match status" value="1"/>
</dbReference>
<evidence type="ECO:0000256" key="7">
    <source>
        <dbReference type="SAM" id="MobiDB-lite"/>
    </source>
</evidence>